<comment type="caution">
    <text evidence="1">The sequence shown here is derived from an EMBL/GenBank/DDBJ whole genome shotgun (WGS) entry which is preliminary data.</text>
</comment>
<keyword evidence="2" id="KW-1185">Reference proteome</keyword>
<evidence type="ECO:0008006" key="3">
    <source>
        <dbReference type="Google" id="ProtNLM"/>
    </source>
</evidence>
<evidence type="ECO:0000313" key="1">
    <source>
        <dbReference type="EMBL" id="ORX64301.1"/>
    </source>
</evidence>
<proteinExistence type="predicted"/>
<organism evidence="1 2">
    <name type="scientific">Anaeromyces robustus</name>
    <dbReference type="NCBI Taxonomy" id="1754192"/>
    <lineage>
        <taxon>Eukaryota</taxon>
        <taxon>Fungi</taxon>
        <taxon>Fungi incertae sedis</taxon>
        <taxon>Chytridiomycota</taxon>
        <taxon>Chytridiomycota incertae sedis</taxon>
        <taxon>Neocallimastigomycetes</taxon>
        <taxon>Neocallimastigales</taxon>
        <taxon>Neocallimastigaceae</taxon>
        <taxon>Anaeromyces</taxon>
    </lineage>
</organism>
<reference evidence="1 2" key="1">
    <citation type="submission" date="2016-08" db="EMBL/GenBank/DDBJ databases">
        <title>A Parts List for Fungal Cellulosomes Revealed by Comparative Genomics.</title>
        <authorList>
            <consortium name="DOE Joint Genome Institute"/>
            <person name="Haitjema C.H."/>
            <person name="Gilmore S.P."/>
            <person name="Henske J.K."/>
            <person name="Solomon K.V."/>
            <person name="De Groot R."/>
            <person name="Kuo A."/>
            <person name="Mondo S.J."/>
            <person name="Salamov A.A."/>
            <person name="Labutti K."/>
            <person name="Zhao Z."/>
            <person name="Chiniquy J."/>
            <person name="Barry K."/>
            <person name="Brewer H.M."/>
            <person name="Purvine S.O."/>
            <person name="Wright A.T."/>
            <person name="Boxma B."/>
            <person name="Van Alen T."/>
            <person name="Hackstein J.H."/>
            <person name="Baker S.E."/>
            <person name="Grigoriev I.V."/>
            <person name="O'Malley M.A."/>
        </authorList>
    </citation>
    <scope>NUCLEOTIDE SEQUENCE [LARGE SCALE GENOMIC DNA]</scope>
    <source>
        <strain evidence="1 2">S4</strain>
    </source>
</reference>
<evidence type="ECO:0000313" key="2">
    <source>
        <dbReference type="Proteomes" id="UP000193944"/>
    </source>
</evidence>
<name>A0A1Y1VSM8_9FUNG</name>
<dbReference type="EMBL" id="MCFG01000537">
    <property type="protein sequence ID" value="ORX64301.1"/>
    <property type="molecule type" value="Genomic_DNA"/>
</dbReference>
<reference evidence="1 2" key="2">
    <citation type="submission" date="2016-08" db="EMBL/GenBank/DDBJ databases">
        <title>Pervasive Adenine N6-methylation of Active Genes in Fungi.</title>
        <authorList>
            <consortium name="DOE Joint Genome Institute"/>
            <person name="Mondo S.J."/>
            <person name="Dannebaum R.O."/>
            <person name="Kuo R.C."/>
            <person name="Labutti K."/>
            <person name="Haridas S."/>
            <person name="Kuo A."/>
            <person name="Salamov A."/>
            <person name="Ahrendt S.R."/>
            <person name="Lipzen A."/>
            <person name="Sullivan W."/>
            <person name="Andreopoulos W.B."/>
            <person name="Clum A."/>
            <person name="Lindquist E."/>
            <person name="Daum C."/>
            <person name="Ramamoorthy G.K."/>
            <person name="Gryganskyi A."/>
            <person name="Culley D."/>
            <person name="Magnuson J.K."/>
            <person name="James T.Y."/>
            <person name="O'Malley M.A."/>
            <person name="Stajich J.E."/>
            <person name="Spatafora J.W."/>
            <person name="Visel A."/>
            <person name="Grigoriev I.V."/>
        </authorList>
    </citation>
    <scope>NUCLEOTIDE SEQUENCE [LARGE SCALE GENOMIC DNA]</scope>
    <source>
        <strain evidence="1 2">S4</strain>
    </source>
</reference>
<accession>A0A1Y1VSM8</accession>
<sequence>MNNTNININNNNNTKIRSVFLLIAKAASVLSEDCSDKTIVNTEQCSESEQNVVSYFTLTPFTPTENKIDEDIDLKKLLAISCSEERCLPGDDEANNEKLGLEITTGCGEYTPTGSTCEGGETIKSYCIHTDNYIYGLIEGNSDCQLTSTAFTEGSQKNVVQIGTPVFTIIDLSTTDISSILDKLFIVNCEEDGNCSRGAGEVIDTTDKFYEIAAYETQNRKLVINLSSNSCTTEELSNSESKCDGDEIITNYCIGNDKLIHGIISEEFESSSAYTLKIESSTSFETDNIDFETELYKLLSVECDYDGNCSFVTYRIIPIEGNEYEISFNLSEGKTQNKKLGIFMSNECGDSNSGFSASSIDCTISDTIYRYCIHTDRFIYGITITGTNCRLTQKPFTEGSQYNVVQIGTPVFTRFDLSTTDISNTLDKLFIVNCPTGENCSRGTGMITDVTGNSYEIANYETENEKIGMIINDYCIVSNIAASDETICGNSDTITRYCIGIDNLIHGSTGEGNRCKVTSKPFKFSSTNILKIESNIKFEKIDPSKVNIETEDLLYKLIIVNCDGSENCSRGIGVIIDETGSFYEILEDKSQNRKFVIDIKNSCTVTISNPESVCESNETITSYCIEDSIIYGIKEGSDGSCIVAGDLENDSTNLLKIESVRKFKKISVSKVNIETDHLLYKLLIVNCDENGNCSRGTGEVIDTMGNSYEISEDVIQSRKIEIVINDNCNDSVLTDLNEKACDNSDTITSYCIEDSIIHGIKEGSNGSCIVAEDLERDSTNLLKMESSRKFVIIDPSEVNIETDHLLYKLLIINCDENGDCSRGTGEVIDTMGNFYEISDDKTQNRKIGIVIKDSCTDLGLTEQGETTCEDSDTIISYCIKDKIIHGIKGSGGSCIVAEDLESNSINILKMESSTNFEYELYKLLIVNCDDEGNCSIGTDEHIVVKGNEYEISFNLSEGKAQNKKLGIIIWSGCDDIDSGFSASSIACTNSDTITDYCIHSDRVIYGITETGTNCKLTNEPFTEGSQNNVVQIGTPVFTMVDLSTTDINSILDKLFIVNCPTGGNCRREIGEVIDSIGNIYQIADYETENRKVEINISDSCTDLDLTDSDEKTCSYTDIITSYCIHTDKIIHGIKESGGSCIVAGSFDDDSTNVLEIKSSKEFEIIDPSTKDIETDHLLYKLLIIKCEGSSCSRGTQIITDGTGCIDRGITVGDDGKLRISSICTAGYYLMKNSKAVYDVTTECSKNGANCILQYCDGSDGTDPCTEISNAVGYVLYGGDGNTFLKCNGTKCTTVDNVNNIQTAAENTCGVGEIGKIVQTTTTNFCEKASGSGQDYSGSSFTYYLINASSGTIFGSGYVLVKAGYNGIVKVTDEGYYLDSTGTGNLLTNTLIYCDGRACSHITAQDEGIYLNKLREDLATSLIECKTSGGCDQKSSAPTNGQYYLDASEKLLIKCETGGCDYITDANGYYIYNKSQKKLISCITGTCKIIDGSGYYINAGESNSKQLINCGVSSCSDSEVLANTYVNSGMTLRDKEILCTSNRCFVKPYANNYYINNDDVKARCQPTYAGSKLTISVGCNVGYYLLTSEKAITDVSECTTNNECDLRLCKKADGSDACSEASLTGYTIFAYNKSLLKCSEGKCETVTSPAGYYVNANQTGRDKLIQCASVVCESVVPSKGYYINAGSSDSTKRIIKFTDGVITEIEGNPGSAEGVITGSCDGSSVGKIVKDATASNICISSTKNIDMTSTTSEGYYSITLSSGTALGKEGREVIVKIGNGAAVVVSNKGYYINADESTKANLPLLECINARTGEGEGISKTDTIFKSGCSKSIAGGLITESSTYKFCPSRQGAGVDFSVATENYGVIILETSSTAFEPQDSSSKNVLVKYGKNSVAVVDMSDVTWGEGIRYFVNGIDTSTKPLIQCNGRICKAIEAPGKGYYLNSGEGNEKQPFISYDGSNIEIIDPSTIFNSCSKTIDGGVSVMGDSINFCPTRQNDERVDMADPTTLKYYLVDVVKGQKSLYVNGNTASPIYQKILVKVQGHQVTSIENSSGYYLNSRSNNEILPVILCIQGSCEYMTANSINTNSCEPGNIINNGNYKICIGSVGVELKATNNVDYYFMTVASDKFSPFTGQYKVDQKDGFKVLVRLSDDAVELVHAEGYYLAKEGGQNIVVYCDNRICDKLTPPTTDIYLNAGIEKPLIVYNSGWKLSDANVGYYLNAGGHTYSNTLIKCTSTTECGLVQSPEIGYYVNNGVAFNAVIKCDGKECEAITNAASNDVTDAACTANIAKLSVYNGGTIKTHLCLGDNEVSNYSGSDDTYYLLTINSNGGRKNSLFTGEVEVDTTKTVLIKTGNNAAVLEEKVSTGYYISNGALMQCIDENAANCKSVPYDIGYYLNANANNKNSLPIIWNDGTSSKGVIADSNAHVMTACNANNVGKLIYSDNNGVTSICTAEGTRGTVDISTDTAKYYVIEVKAGQTTPFTGASAVTGNTKIAIKVEKNSVNLVTIEANEYIISGIKQLIGKDLILINDPSGYFINGEKENSLIECDTTKCKVMENVQNGYYVAGNKYAANTRIGCNGSVCEAITINYKCNESNGGKSHVALNNAGNAIGLCYGSLDTNTVAIPMDTTKKYYHLSLYSGEASVFTGNEAVTKDTNILVEATNNNVLLHSKAGYYFSETVANSLIKIECVDNVCTTKPINTSRKGYYVSTGHSGKIIKCDGSGSCTEENLATSCTSSELIVDGNKLCIGNNKKVDITGNEDYYVITTTAATAFGAAGEYLIRVGNEAAISVSPKYGKYYVSSEVDKIIMGKLDSQTETATIDEGYYHVITRSKPEDAVKEKLIYCSGTTSSKCNDVCNGGDGSTNECNVGYYKNGYNGSSGKPVINYKTDHTFSEEGTGVVNCSGTNKGKLVINNVLKGFCLDANRAIDFTKAGEVHYILDPSNGSGFGTSGTKHLVKSGNGKAISITPVADKIQYYITGESGKMA</sequence>
<protein>
    <recommendedName>
        <fullName evidence="3">Scaffoldin</fullName>
    </recommendedName>
</protein>
<gene>
    <name evidence="1" type="ORF">BCR32DRAFT_287185</name>
</gene>
<dbReference type="Proteomes" id="UP000193944">
    <property type="component" value="Unassembled WGS sequence"/>
</dbReference>